<keyword evidence="2" id="KW-1185">Reference proteome</keyword>
<dbReference type="EMBL" id="SOPW01000006">
    <property type="protein sequence ID" value="TFB22123.1"/>
    <property type="molecule type" value="Genomic_DNA"/>
</dbReference>
<reference evidence="1 2" key="1">
    <citation type="submission" date="2019-03" db="EMBL/GenBank/DDBJ databases">
        <authorList>
            <person name="He R.-H."/>
        </authorList>
    </citation>
    <scope>NUCLEOTIDE SEQUENCE [LARGE SCALE GENOMIC DNA]</scope>
    <source>
        <strain evidence="2">SH 714</strain>
    </source>
</reference>
<dbReference type="RefSeq" id="WP_134339795.1">
    <property type="nucleotide sequence ID" value="NZ_SOPW01000006.1"/>
</dbReference>
<evidence type="ECO:0000313" key="2">
    <source>
        <dbReference type="Proteomes" id="UP000297975"/>
    </source>
</evidence>
<dbReference type="Proteomes" id="UP000297975">
    <property type="component" value="Unassembled WGS sequence"/>
</dbReference>
<dbReference type="AlphaFoldDB" id="A0A4Y8ILK6"/>
<accession>A0A4Y8ILK6</accession>
<name>A0A4Y8ILK6_9BACI</name>
<proteinExistence type="predicted"/>
<organism evidence="1 2">
    <name type="scientific">Filobacillus milosensis</name>
    <dbReference type="NCBI Taxonomy" id="94137"/>
    <lineage>
        <taxon>Bacteria</taxon>
        <taxon>Bacillati</taxon>
        <taxon>Bacillota</taxon>
        <taxon>Bacilli</taxon>
        <taxon>Bacillales</taxon>
        <taxon>Bacillaceae</taxon>
        <taxon>Filobacillus</taxon>
    </lineage>
</organism>
<gene>
    <name evidence="1" type="ORF">E3U55_07415</name>
</gene>
<sequence>MRKYWIVTLTVVLLLGTAFIYQSVQLHEEKEYTESMAFSFFEATNYLIMTQSELNTALSDGKITQAEFDKFIYFYSRSRVLKTYAYDTIYHYYKADYTYYRQTFEQGHMLYDISDKITNGEEVDLTELEKYNEKLLFLRESLYKKITKIPNKEQMRQIFKEYNRGYEEKFKED</sequence>
<comment type="caution">
    <text evidence="1">The sequence shown here is derived from an EMBL/GenBank/DDBJ whole genome shotgun (WGS) entry which is preliminary data.</text>
</comment>
<evidence type="ECO:0000313" key="1">
    <source>
        <dbReference type="EMBL" id="TFB22123.1"/>
    </source>
</evidence>
<protein>
    <submittedName>
        <fullName evidence="1">Uncharacterized protein</fullName>
    </submittedName>
</protein>